<evidence type="ECO:0000256" key="1">
    <source>
        <dbReference type="SAM" id="MobiDB-lite"/>
    </source>
</evidence>
<dbReference type="STRING" id="4536.A0A0E0HWA2"/>
<dbReference type="InterPro" id="IPR055312">
    <property type="entry name" value="FBL15-like"/>
</dbReference>
<dbReference type="PANTHER" id="PTHR34709:SF72">
    <property type="entry name" value="OS07G0130000 PROTEIN"/>
    <property type="match status" value="1"/>
</dbReference>
<proteinExistence type="predicted"/>
<dbReference type="Gramene" id="ONIVA07G00750.2">
    <property type="protein sequence ID" value="ONIVA07G00750.2"/>
    <property type="gene ID" value="ONIVA07G00750"/>
</dbReference>
<protein>
    <recommendedName>
        <fullName evidence="4">F-box domain-containing protein</fullName>
    </recommendedName>
</protein>
<accession>A0A0E0HWA2</accession>
<feature type="compositionally biased region" description="Low complexity" evidence="1">
    <location>
        <begin position="554"/>
        <end position="572"/>
    </location>
</feature>
<dbReference type="SUPFAM" id="SSF81383">
    <property type="entry name" value="F-box domain"/>
    <property type="match status" value="1"/>
</dbReference>
<dbReference type="Proteomes" id="UP000006591">
    <property type="component" value="Chromosome 7"/>
</dbReference>
<dbReference type="InterPro" id="IPR036047">
    <property type="entry name" value="F-box-like_dom_sf"/>
</dbReference>
<evidence type="ECO:0000313" key="3">
    <source>
        <dbReference type="Proteomes" id="UP000006591"/>
    </source>
</evidence>
<reference evidence="2" key="2">
    <citation type="submission" date="2018-04" db="EMBL/GenBank/DDBJ databases">
        <title>OnivRS2 (Oryza nivara Reference Sequence Version 2).</title>
        <authorList>
            <person name="Zhang J."/>
            <person name="Kudrna D."/>
            <person name="Lee S."/>
            <person name="Talag J."/>
            <person name="Rajasekar S."/>
            <person name="Welchert J."/>
            <person name="Hsing Y.-I."/>
            <person name="Wing R.A."/>
        </authorList>
    </citation>
    <scope>NUCLEOTIDE SEQUENCE [LARGE SCALE GENOMIC DNA]</scope>
    <source>
        <strain evidence="2">SL10</strain>
    </source>
</reference>
<evidence type="ECO:0008006" key="4">
    <source>
        <dbReference type="Google" id="ProtNLM"/>
    </source>
</evidence>
<reference evidence="2" key="1">
    <citation type="submission" date="2015-04" db="UniProtKB">
        <authorList>
            <consortium name="EnsemblPlants"/>
        </authorList>
    </citation>
    <scope>IDENTIFICATION</scope>
    <source>
        <strain evidence="2">SL10</strain>
    </source>
</reference>
<dbReference type="EnsemblPlants" id="ONIVA07G00750.2">
    <property type="protein sequence ID" value="ONIVA07G00750.2"/>
    <property type="gene ID" value="ONIVA07G00750"/>
</dbReference>
<name>A0A0E0HWA2_ORYNI</name>
<evidence type="ECO:0000313" key="2">
    <source>
        <dbReference type="EnsemblPlants" id="ONIVA07G00750.2"/>
    </source>
</evidence>
<organism evidence="2">
    <name type="scientific">Oryza nivara</name>
    <name type="common">Indian wild rice</name>
    <name type="synonym">Oryza sativa f. spontanea</name>
    <dbReference type="NCBI Taxonomy" id="4536"/>
    <lineage>
        <taxon>Eukaryota</taxon>
        <taxon>Viridiplantae</taxon>
        <taxon>Streptophyta</taxon>
        <taxon>Embryophyta</taxon>
        <taxon>Tracheophyta</taxon>
        <taxon>Spermatophyta</taxon>
        <taxon>Magnoliopsida</taxon>
        <taxon>Liliopsida</taxon>
        <taxon>Poales</taxon>
        <taxon>Poaceae</taxon>
        <taxon>BOP clade</taxon>
        <taxon>Oryzoideae</taxon>
        <taxon>Oryzeae</taxon>
        <taxon>Oryzinae</taxon>
        <taxon>Oryza</taxon>
    </lineage>
</organism>
<dbReference type="OMA" id="NIIMLCH"/>
<dbReference type="eggNOG" id="ENOG502QWF7">
    <property type="taxonomic scope" value="Eukaryota"/>
</dbReference>
<feature type="compositionally biased region" description="Polar residues" evidence="1">
    <location>
        <begin position="573"/>
        <end position="595"/>
    </location>
</feature>
<feature type="region of interest" description="Disordered" evidence="1">
    <location>
        <begin position="551"/>
        <end position="595"/>
    </location>
</feature>
<sequence length="595" mass="65187">MDSGDGRRRRRSQSEGATPTDRISALPDELLHGILLRVGCARDAARTAALSRRWRRVWATMPELHLRRSAWTSSPTSAVSLVDGALAGYSAPTLRLLDIDVPGARLAAATHVAPWLRFAAERVAGELSIRLRSGRYGDGAGEEEVLDLPVCGAATTIRLRLVSHLHLRPPPGGAFAALATATIQSCRVDGGELGRLVSSPQCPRLEELYLINVALVAAAASDVAISSASLRRLRFGVRDTRHLDVDAPELRFLSGSNAGEARVTAGKVEEVAHTGDMDRYEYTQLGRHLRRLEIDLTSPMAAFLGRLDTVGELSLHLAFQSELSDWSQQFEKLVEEMSKLPECEALEICPAFNHSHGFLPIAMHLLRRFAGIRKLSVNLWWVKPPCPPELVSYCPCRTLTDDLFTDNNIIMLCHLEEIEIDEFRGRDEQVEFVNQLLRCNVPLLERVVFNVPSCCFPESEEIIREKIHGKLRGDKIKPSYLPPERLEMVPKLVIRSGYDTTDVSNPLSCIMASTSKPMSAGVSSGSGASPARQQVTCPIPGLAAANGCEHRRPSFSTSAASPASYSPWSLPSTVSMSEPSRQCSSTQSTSAMWLP</sequence>
<dbReference type="HOGENOM" id="CLU_017148_6_0_1"/>
<keyword evidence="3" id="KW-1185">Reference proteome</keyword>
<dbReference type="Gene3D" id="1.20.1280.50">
    <property type="match status" value="1"/>
</dbReference>
<feature type="region of interest" description="Disordered" evidence="1">
    <location>
        <begin position="1"/>
        <end position="22"/>
    </location>
</feature>
<dbReference type="AlphaFoldDB" id="A0A0E0HWA2"/>
<dbReference type="PANTHER" id="PTHR34709">
    <property type="entry name" value="OS10G0396666 PROTEIN"/>
    <property type="match status" value="1"/>
</dbReference>